<organism evidence="1 2">
    <name type="scientific">Intrasporangium oryzae NRRL B-24470</name>
    <dbReference type="NCBI Taxonomy" id="1386089"/>
    <lineage>
        <taxon>Bacteria</taxon>
        <taxon>Bacillati</taxon>
        <taxon>Actinomycetota</taxon>
        <taxon>Actinomycetes</taxon>
        <taxon>Micrococcales</taxon>
        <taxon>Intrasporangiaceae</taxon>
        <taxon>Intrasporangium</taxon>
    </lineage>
</organism>
<dbReference type="Proteomes" id="UP000019489">
    <property type="component" value="Unassembled WGS sequence"/>
</dbReference>
<dbReference type="STRING" id="1386089.N865_08260"/>
<comment type="caution">
    <text evidence="1">The sequence shown here is derived from an EMBL/GenBank/DDBJ whole genome shotgun (WGS) entry which is preliminary data.</text>
</comment>
<protein>
    <submittedName>
        <fullName evidence="1">Uncharacterized protein</fullName>
    </submittedName>
</protein>
<evidence type="ECO:0000313" key="1">
    <source>
        <dbReference type="EMBL" id="EWT01849.1"/>
    </source>
</evidence>
<dbReference type="RefSeq" id="WP_034804860.1">
    <property type="nucleotide sequence ID" value="NZ_AWSA01000017.1"/>
</dbReference>
<evidence type="ECO:0000313" key="2">
    <source>
        <dbReference type="Proteomes" id="UP000019489"/>
    </source>
</evidence>
<dbReference type="Gene3D" id="3.40.1590.10">
    <property type="entry name" value="NMB0488-like"/>
    <property type="match status" value="1"/>
</dbReference>
<sequence length="147" mass="15024">MLAMAGVDLRRGRLVVSSDSCTVDGLWVANGAFDILPADVPDRVLGEAASRMLDASGEGIPTPDLRHGPSPFAPVLTALGLRSYAAYARGALHVDLEQHDGTVVVSPSRNGGSREGFVGRADQSLTAKAGDSGALGTAVRVALGLST</sequence>
<dbReference type="InterPro" id="IPR037891">
    <property type="entry name" value="Cdil-like_sf"/>
</dbReference>
<keyword evidence="2" id="KW-1185">Reference proteome</keyword>
<accession>W9GDA3</accession>
<reference evidence="1 2" key="1">
    <citation type="submission" date="2013-08" db="EMBL/GenBank/DDBJ databases">
        <title>Intrasporangium oryzae NRRL B-24470.</title>
        <authorList>
            <person name="Liu H."/>
            <person name="Wang G."/>
        </authorList>
    </citation>
    <scope>NUCLEOTIDE SEQUENCE [LARGE SCALE GENOMIC DNA]</scope>
    <source>
        <strain evidence="1 2">NRRL B-24470</strain>
    </source>
</reference>
<dbReference type="EMBL" id="AWSA01000017">
    <property type="protein sequence ID" value="EWT01849.1"/>
    <property type="molecule type" value="Genomic_DNA"/>
</dbReference>
<dbReference type="AlphaFoldDB" id="W9GDA3"/>
<proteinExistence type="predicted"/>
<gene>
    <name evidence="1" type="ORF">N865_08260</name>
</gene>
<name>W9GDA3_9MICO</name>
<dbReference type="SUPFAM" id="SSF160207">
    <property type="entry name" value="NMB0488-like"/>
    <property type="match status" value="1"/>
</dbReference>